<dbReference type="Proteomes" id="UP000837857">
    <property type="component" value="Chromosome 12"/>
</dbReference>
<proteinExistence type="predicted"/>
<evidence type="ECO:0000313" key="2">
    <source>
        <dbReference type="Proteomes" id="UP000837857"/>
    </source>
</evidence>
<evidence type="ECO:0000313" key="1">
    <source>
        <dbReference type="EMBL" id="CAH2040112.1"/>
    </source>
</evidence>
<feature type="non-terminal residue" evidence="1">
    <location>
        <position position="78"/>
    </location>
</feature>
<protein>
    <submittedName>
        <fullName evidence="1">Uncharacterized protein</fullName>
    </submittedName>
</protein>
<reference evidence="1" key="1">
    <citation type="submission" date="2022-03" db="EMBL/GenBank/DDBJ databases">
        <authorList>
            <person name="Martin H S."/>
        </authorList>
    </citation>
    <scope>NUCLEOTIDE SEQUENCE</scope>
</reference>
<keyword evidence="2" id="KW-1185">Reference proteome</keyword>
<name>A0ABN8HRD9_9NEOP</name>
<gene>
    <name evidence="1" type="ORF">IPOD504_LOCUS2289</name>
</gene>
<dbReference type="EMBL" id="OW152824">
    <property type="protein sequence ID" value="CAH2040112.1"/>
    <property type="molecule type" value="Genomic_DNA"/>
</dbReference>
<sequence length="78" mass="9311">MWLIYAERVRWPGPRRSRRARRRRGRPPTSFVFALAFPDLYACLDPFEVNLLGVSISRQLFRAGYHNFMQDIEGIHFK</sequence>
<organism evidence="1 2">
    <name type="scientific">Iphiclides podalirius</name>
    <name type="common">scarce swallowtail</name>
    <dbReference type="NCBI Taxonomy" id="110791"/>
    <lineage>
        <taxon>Eukaryota</taxon>
        <taxon>Metazoa</taxon>
        <taxon>Ecdysozoa</taxon>
        <taxon>Arthropoda</taxon>
        <taxon>Hexapoda</taxon>
        <taxon>Insecta</taxon>
        <taxon>Pterygota</taxon>
        <taxon>Neoptera</taxon>
        <taxon>Endopterygota</taxon>
        <taxon>Lepidoptera</taxon>
        <taxon>Glossata</taxon>
        <taxon>Ditrysia</taxon>
        <taxon>Papilionoidea</taxon>
        <taxon>Papilionidae</taxon>
        <taxon>Papilioninae</taxon>
        <taxon>Iphiclides</taxon>
    </lineage>
</organism>
<accession>A0ABN8HRD9</accession>